<dbReference type="GO" id="GO:0005886">
    <property type="term" value="C:plasma membrane"/>
    <property type="evidence" value="ECO:0007669"/>
    <property type="project" value="TreeGrafter"/>
</dbReference>
<dbReference type="InterPro" id="IPR027267">
    <property type="entry name" value="AH/BAR_dom_sf"/>
</dbReference>
<dbReference type="GO" id="GO:0030659">
    <property type="term" value="C:cytoplasmic vesicle membrane"/>
    <property type="evidence" value="ECO:0007669"/>
    <property type="project" value="UniProtKB-SubCell"/>
</dbReference>
<dbReference type="PANTHER" id="PTHR45827">
    <property type="entry name" value="SORTING NEXIN"/>
    <property type="match status" value="1"/>
</dbReference>
<keyword evidence="3 6" id="KW-0728">SH3 domain</keyword>
<dbReference type="CDD" id="cd06862">
    <property type="entry name" value="PX_SNX9_18_like"/>
    <property type="match status" value="1"/>
</dbReference>
<evidence type="ECO:0000256" key="7">
    <source>
        <dbReference type="SAM" id="MobiDB-lite"/>
    </source>
</evidence>
<dbReference type="SMART" id="SM00312">
    <property type="entry name" value="PX"/>
    <property type="match status" value="1"/>
</dbReference>
<feature type="domain" description="SH3" evidence="8">
    <location>
        <begin position="1"/>
        <end position="59"/>
    </location>
</feature>
<feature type="region of interest" description="Disordered" evidence="7">
    <location>
        <begin position="86"/>
        <end position="122"/>
    </location>
</feature>
<comment type="similarity">
    <text evidence="2">Belongs to the sorting nexin family.</text>
</comment>
<protein>
    <submittedName>
        <fullName evidence="11 12">Sorting nexin, putative</fullName>
    </submittedName>
</protein>
<keyword evidence="5" id="KW-0968">Cytoplasmic vesicle</keyword>
<reference evidence="11" key="2">
    <citation type="submission" date="2018-12" db="UniProtKB">
        <authorList>
            <consortium name="WormBaseParasite"/>
        </authorList>
    </citation>
    <scope>IDENTIFICATION</scope>
    <source>
        <strain evidence="11 12">Puerto Rican</strain>
    </source>
</reference>
<accession>A0A5K4EUV8</accession>
<dbReference type="SUPFAM" id="SSF64268">
    <property type="entry name" value="PX domain"/>
    <property type="match status" value="1"/>
</dbReference>
<evidence type="ECO:0000313" key="11">
    <source>
        <dbReference type="WBParaSite" id="Smp_167550.1"/>
    </source>
</evidence>
<dbReference type="Pfam" id="PF00787">
    <property type="entry name" value="PX"/>
    <property type="match status" value="1"/>
</dbReference>
<feature type="domain" description="PX" evidence="9">
    <location>
        <begin position="188"/>
        <end position="298"/>
    </location>
</feature>
<dbReference type="GO" id="GO:0035091">
    <property type="term" value="F:phosphatidylinositol binding"/>
    <property type="evidence" value="ECO:0007669"/>
    <property type="project" value="InterPro"/>
</dbReference>
<dbReference type="InterPro" id="IPR001452">
    <property type="entry name" value="SH3_domain"/>
</dbReference>
<dbReference type="Pfam" id="PF10456">
    <property type="entry name" value="BAR_3_WASP_bdg"/>
    <property type="match status" value="1"/>
</dbReference>
<dbReference type="Gene3D" id="3.30.1520.10">
    <property type="entry name" value="Phox-like domain"/>
    <property type="match status" value="1"/>
</dbReference>
<evidence type="ECO:0000256" key="4">
    <source>
        <dbReference type="ARBA" id="ARBA00023136"/>
    </source>
</evidence>
<dbReference type="WBParaSite" id="Smp_167550.2">
    <property type="protein sequence ID" value="Smp_167550.2"/>
    <property type="gene ID" value="Smp_167550"/>
</dbReference>
<evidence type="ECO:0000256" key="6">
    <source>
        <dbReference type="PROSITE-ProRule" id="PRU00192"/>
    </source>
</evidence>
<keyword evidence="10" id="KW-1185">Reference proteome</keyword>
<dbReference type="InterPro" id="IPR001683">
    <property type="entry name" value="PX_dom"/>
</dbReference>
<evidence type="ECO:0000313" key="10">
    <source>
        <dbReference type="Proteomes" id="UP000008854"/>
    </source>
</evidence>
<dbReference type="InParanoid" id="A0A3Q0KSM7"/>
<dbReference type="InterPro" id="IPR019497">
    <property type="entry name" value="Sorting_nexin_WASP-bd-dom"/>
</dbReference>
<reference evidence="10" key="1">
    <citation type="journal article" date="2012" name="PLoS Negl. Trop. Dis.">
        <title>A systematically improved high quality genome and transcriptome of the human blood fluke Schistosoma mansoni.</title>
        <authorList>
            <person name="Protasio A.V."/>
            <person name="Tsai I.J."/>
            <person name="Babbage A."/>
            <person name="Nichol S."/>
            <person name="Hunt M."/>
            <person name="Aslett M.A."/>
            <person name="De Silva N."/>
            <person name="Velarde G.S."/>
            <person name="Anderson T.J."/>
            <person name="Clark R.C."/>
            <person name="Davidson C."/>
            <person name="Dillon G.P."/>
            <person name="Holroyd N.E."/>
            <person name="LoVerde P.T."/>
            <person name="Lloyd C."/>
            <person name="McQuillan J."/>
            <person name="Oliveira G."/>
            <person name="Otto T.D."/>
            <person name="Parker-Manuel S.J."/>
            <person name="Quail M.A."/>
            <person name="Wilson R.A."/>
            <person name="Zerlotini A."/>
            <person name="Dunne D.W."/>
            <person name="Berriman M."/>
        </authorList>
    </citation>
    <scope>NUCLEOTIDE SEQUENCE [LARGE SCALE GENOMIC DNA]</scope>
    <source>
        <strain evidence="10">Puerto Rican</strain>
    </source>
</reference>
<evidence type="ECO:0000313" key="12">
    <source>
        <dbReference type="WBParaSite" id="Smp_167550.2"/>
    </source>
</evidence>
<dbReference type="PROSITE" id="PS50002">
    <property type="entry name" value="SH3"/>
    <property type="match status" value="1"/>
</dbReference>
<evidence type="ECO:0000256" key="2">
    <source>
        <dbReference type="ARBA" id="ARBA00010883"/>
    </source>
</evidence>
<evidence type="ECO:0000259" key="8">
    <source>
        <dbReference type="PROSITE" id="PS50002"/>
    </source>
</evidence>
<evidence type="ECO:0000256" key="1">
    <source>
        <dbReference type="ARBA" id="ARBA00004156"/>
    </source>
</evidence>
<organism evidence="10 11">
    <name type="scientific">Schistosoma mansoni</name>
    <name type="common">Blood fluke</name>
    <dbReference type="NCBI Taxonomy" id="6183"/>
    <lineage>
        <taxon>Eukaryota</taxon>
        <taxon>Metazoa</taxon>
        <taxon>Spiralia</taxon>
        <taxon>Lophotrochozoa</taxon>
        <taxon>Platyhelminthes</taxon>
        <taxon>Trematoda</taxon>
        <taxon>Digenea</taxon>
        <taxon>Strigeidida</taxon>
        <taxon>Schistosomatoidea</taxon>
        <taxon>Schistosomatidae</taxon>
        <taxon>Schistosoma</taxon>
    </lineage>
</organism>
<dbReference type="CDD" id="cd11763">
    <property type="entry name" value="SH3_SNX9_like"/>
    <property type="match status" value="1"/>
</dbReference>
<accession>A0A3Q0KSM7</accession>
<dbReference type="Proteomes" id="UP000008854">
    <property type="component" value="Unassembled WGS sequence"/>
</dbReference>
<dbReference type="ExpressionAtlas" id="A0A3Q0KSM7">
    <property type="expression patterns" value="baseline and differential"/>
</dbReference>
<dbReference type="PROSITE" id="PS50195">
    <property type="entry name" value="PX"/>
    <property type="match status" value="1"/>
</dbReference>
<evidence type="ECO:0000256" key="5">
    <source>
        <dbReference type="ARBA" id="ARBA00023329"/>
    </source>
</evidence>
<dbReference type="Pfam" id="PF00018">
    <property type="entry name" value="SH3_1"/>
    <property type="match status" value="1"/>
</dbReference>
<dbReference type="SUPFAM" id="SSF50044">
    <property type="entry name" value="SH3-domain"/>
    <property type="match status" value="1"/>
</dbReference>
<dbReference type="Gene3D" id="2.30.30.40">
    <property type="entry name" value="SH3 Domains"/>
    <property type="match status" value="1"/>
</dbReference>
<dbReference type="STRING" id="6183.A0A3Q0KSM7"/>
<name>A0A3Q0KSM7_SCHMA</name>
<comment type="subcellular location">
    <subcellularLocation>
        <location evidence="1">Cytoplasmic vesicle membrane</location>
    </subcellularLocation>
</comment>
<dbReference type="GO" id="GO:0097320">
    <property type="term" value="P:plasma membrane tubulation"/>
    <property type="evidence" value="ECO:0007669"/>
    <property type="project" value="TreeGrafter"/>
</dbReference>
<proteinExistence type="inferred from homology"/>
<dbReference type="FunFam" id="3.30.1520.10:FF:000004">
    <property type="entry name" value="Sorting nexin"/>
    <property type="match status" value="1"/>
</dbReference>
<dbReference type="GO" id="GO:0006897">
    <property type="term" value="P:endocytosis"/>
    <property type="evidence" value="ECO:0007669"/>
    <property type="project" value="TreeGrafter"/>
</dbReference>
<sequence>MRVRVIYDFIAQWNGELTVSTGEELTITNQNVGSGWWQAVNEFGKEGLIPSEFVEIIELPEPPTPPPPLPATEFGKEVDRYDEWDDEWDSDENDLPSSNKKPNDQYQQPVECSTSQTGGKQRDHLVSASNNVDYVRNALIRRFFHRSFIRNGCEDFLLGLDPPPFPQTEANIDYVCDSFQWRRLSSDLTSCISSFRKDSKMKGIKSFIAYQITNSVTQTQVSRRYKHFDWLHSRLLSKYPCICIPPLPEKAITGRYEDDFVDERRKWLQQWLTRMCKHPVVSHSSVFIHFLTCTDFKKWKLGKREAETDKLQGLRFYFAVESKSGQTPHDYTVEKAETAESFLADLDRSTKFLCETVVEYHRKLSITTRKEFSKLSMAFLNMSKAIESDVHTKQLNTKLCASLTATGNTFRNVSCIHAIQSEATTNLQECLKEFTRLLPNTSTITSLAKAACLTVDELNRCNTDEQKLCQSDVNRIQSGALLITRSIQAECNLIMNQIRDEWINKIKDYLHDQARFYHQIAEQIERAAQSFEIN</sequence>
<dbReference type="GO" id="GO:0016197">
    <property type="term" value="P:endosomal transport"/>
    <property type="evidence" value="ECO:0007669"/>
    <property type="project" value="TreeGrafter"/>
</dbReference>
<dbReference type="InterPro" id="IPR036871">
    <property type="entry name" value="PX_dom_sf"/>
</dbReference>
<dbReference type="Gene3D" id="1.20.1270.60">
    <property type="entry name" value="Arfaptin homology (AH) domain/BAR domain"/>
    <property type="match status" value="1"/>
</dbReference>
<dbReference type="InterPro" id="IPR036028">
    <property type="entry name" value="SH3-like_dom_sf"/>
</dbReference>
<dbReference type="WBParaSite" id="Smp_167550.1">
    <property type="protein sequence ID" value="Smp_167550.1"/>
    <property type="gene ID" value="Smp_167550"/>
</dbReference>
<feature type="compositionally biased region" description="Polar residues" evidence="7">
    <location>
        <begin position="95"/>
        <end position="119"/>
    </location>
</feature>
<evidence type="ECO:0000256" key="3">
    <source>
        <dbReference type="ARBA" id="ARBA00022443"/>
    </source>
</evidence>
<dbReference type="PANTHER" id="PTHR45827:SF1">
    <property type="entry name" value="SORTING NEXIN"/>
    <property type="match status" value="1"/>
</dbReference>
<dbReference type="AlphaFoldDB" id="A0A3Q0KSM7"/>
<dbReference type="SMART" id="SM00326">
    <property type="entry name" value="SH3"/>
    <property type="match status" value="1"/>
</dbReference>
<keyword evidence="4" id="KW-0472">Membrane</keyword>
<evidence type="ECO:0000259" key="9">
    <source>
        <dbReference type="PROSITE" id="PS50195"/>
    </source>
</evidence>